<reference evidence="2" key="1">
    <citation type="journal article" date="2020" name="Ecol. Evol.">
        <title>Genome structure and content of the rice root-knot nematode (Meloidogyne graminicola).</title>
        <authorList>
            <person name="Phan N.T."/>
            <person name="Danchin E.G.J."/>
            <person name="Klopp C."/>
            <person name="Perfus-Barbeoch L."/>
            <person name="Kozlowski D.K."/>
            <person name="Koutsovoulos G.D."/>
            <person name="Lopez-Roques C."/>
            <person name="Bouchez O."/>
            <person name="Zahm M."/>
            <person name="Besnard G."/>
            <person name="Bellafiore S."/>
        </authorList>
    </citation>
    <scope>NUCLEOTIDE SEQUENCE</scope>
    <source>
        <strain evidence="2">VN-18</strain>
    </source>
</reference>
<dbReference type="Proteomes" id="UP000605970">
    <property type="component" value="Unassembled WGS sequence"/>
</dbReference>
<dbReference type="EMBL" id="JABEBT010000002">
    <property type="protein sequence ID" value="KAF7640112.1"/>
    <property type="molecule type" value="Genomic_DNA"/>
</dbReference>
<sequence length="85" mass="9452">MFIRSTNIITLFLLINLIFVPLFLAEKPNTENTFIGNSDVLIVDTDQVEIQKIKRRRRGTFWKAVGAGALIGGGVALASKMFRKG</sequence>
<accession>A0A8T0A3J6</accession>
<evidence type="ECO:0000313" key="2">
    <source>
        <dbReference type="EMBL" id="KAF7640112.1"/>
    </source>
</evidence>
<keyword evidence="1" id="KW-1133">Transmembrane helix</keyword>
<protein>
    <submittedName>
        <fullName evidence="2">Uncharacterized protein</fullName>
    </submittedName>
</protein>
<gene>
    <name evidence="2" type="ORF">Mgra_00000558</name>
</gene>
<evidence type="ECO:0000256" key="1">
    <source>
        <dbReference type="SAM" id="Phobius"/>
    </source>
</evidence>
<proteinExistence type="predicted"/>
<feature type="transmembrane region" description="Helical" evidence="1">
    <location>
        <begin position="6"/>
        <end position="25"/>
    </location>
</feature>
<keyword evidence="3" id="KW-1185">Reference proteome</keyword>
<comment type="caution">
    <text evidence="2">The sequence shown here is derived from an EMBL/GenBank/DDBJ whole genome shotgun (WGS) entry which is preliminary data.</text>
</comment>
<keyword evidence="1" id="KW-0472">Membrane</keyword>
<keyword evidence="1" id="KW-0812">Transmembrane</keyword>
<feature type="transmembrane region" description="Helical" evidence="1">
    <location>
        <begin position="61"/>
        <end position="82"/>
    </location>
</feature>
<evidence type="ECO:0000313" key="3">
    <source>
        <dbReference type="Proteomes" id="UP000605970"/>
    </source>
</evidence>
<dbReference type="AlphaFoldDB" id="A0A8T0A3J6"/>
<name>A0A8T0A3J6_9BILA</name>
<organism evidence="2 3">
    <name type="scientific">Meloidogyne graminicola</name>
    <dbReference type="NCBI Taxonomy" id="189291"/>
    <lineage>
        <taxon>Eukaryota</taxon>
        <taxon>Metazoa</taxon>
        <taxon>Ecdysozoa</taxon>
        <taxon>Nematoda</taxon>
        <taxon>Chromadorea</taxon>
        <taxon>Rhabditida</taxon>
        <taxon>Tylenchina</taxon>
        <taxon>Tylenchomorpha</taxon>
        <taxon>Tylenchoidea</taxon>
        <taxon>Meloidogynidae</taxon>
        <taxon>Meloidogyninae</taxon>
        <taxon>Meloidogyne</taxon>
    </lineage>
</organism>